<name>A0ABS6S086_9BACT</name>
<dbReference type="EMBL" id="JABXWD010000225">
    <property type="protein sequence ID" value="MBV6342271.1"/>
    <property type="molecule type" value="Genomic_DNA"/>
</dbReference>
<protein>
    <submittedName>
        <fullName evidence="1">Uncharacterized protein</fullName>
    </submittedName>
</protein>
<proteinExistence type="predicted"/>
<dbReference type="Proteomes" id="UP001196980">
    <property type="component" value="Unassembled WGS sequence"/>
</dbReference>
<dbReference type="RefSeq" id="WP_218252893.1">
    <property type="nucleotide sequence ID" value="NZ_JABXWD010000225.1"/>
</dbReference>
<organism evidence="1 2">
    <name type="scientific">Candidatus Magnetobacterium casense</name>
    <dbReference type="NCBI Taxonomy" id="1455061"/>
    <lineage>
        <taxon>Bacteria</taxon>
        <taxon>Pseudomonadati</taxon>
        <taxon>Nitrospirota</taxon>
        <taxon>Thermodesulfovibrionia</taxon>
        <taxon>Thermodesulfovibrionales</taxon>
        <taxon>Candidatus Magnetobacteriaceae</taxon>
        <taxon>Candidatus Magnetobacterium</taxon>
    </lineage>
</organism>
<reference evidence="1 2" key="1">
    <citation type="journal article" date="2020" name="J Geophys Res Biogeosci">
        <title>Magnetotaxis as an Adaptation to Enable Bacterial Shuttling of Microbial Sulfur and Sulfur Cycling Across Aquatic Oxic#Anoxic Interfaces.</title>
        <authorList>
            <person name="Li J."/>
            <person name="Liu P."/>
            <person name="Wang J."/>
            <person name="Roberts A.P."/>
            <person name="Pan Y."/>
        </authorList>
    </citation>
    <scope>NUCLEOTIDE SEQUENCE [LARGE SCALE GENOMIC DNA]</scope>
    <source>
        <strain evidence="1 2">MYR-1_YQ</strain>
    </source>
</reference>
<accession>A0ABS6S086</accession>
<sequence length="67" mass="7593">MTANTPANPSDPIHIDIFRDDVRRQKGHYRKLSTNVLTLKKIKNSASALATAIFIGISRYIDILRVR</sequence>
<gene>
    <name evidence="1" type="ORF">HWQ67_11800</name>
</gene>
<evidence type="ECO:0000313" key="2">
    <source>
        <dbReference type="Proteomes" id="UP001196980"/>
    </source>
</evidence>
<evidence type="ECO:0000313" key="1">
    <source>
        <dbReference type="EMBL" id="MBV6342271.1"/>
    </source>
</evidence>
<keyword evidence="2" id="KW-1185">Reference proteome</keyword>
<comment type="caution">
    <text evidence="1">The sequence shown here is derived from an EMBL/GenBank/DDBJ whole genome shotgun (WGS) entry which is preliminary data.</text>
</comment>